<proteinExistence type="predicted"/>
<name>A0A1G7T7R7_9BACT</name>
<dbReference type="Proteomes" id="UP000198748">
    <property type="component" value="Unassembled WGS sequence"/>
</dbReference>
<sequence length="331" mass="37144">MTKGEFDILSEKYLSDEINPEELKMLEKWARFHSNADYDVFQNEAESKRISSRLWQRIVTDVEPLVKMKPLWKTNKFWAGLAASVLMAVLCYLYLAPEKRKVSNIKGVETKNITSFRQLTILPDGSAVTLEKDAAIVIDAGYGKKNRTVYLTGEAFFDVKRNPRMPFLIHSGGLATEVLGTSFRIKPQNGDRTIEVIVKTGRVSVYTNNKIDRRKRNGVVITPNQKAVYDALGKTITSNLVDNPEPLETSKIRPDFHFDETRIGDVFAALSKAYGLEILVANESLKQCIFTGNLNKMGLFDQLAAICEVTGAEYEIRGTTVFVSGLSCLDL</sequence>
<dbReference type="InterPro" id="IPR032508">
    <property type="entry name" value="FecR_C"/>
</dbReference>
<dbReference type="InterPro" id="IPR006860">
    <property type="entry name" value="FecR"/>
</dbReference>
<feature type="domain" description="FecR protein" evidence="2">
    <location>
        <begin position="121"/>
        <end position="203"/>
    </location>
</feature>
<dbReference type="Gene3D" id="3.55.50.30">
    <property type="match status" value="1"/>
</dbReference>
<dbReference type="InterPro" id="IPR012373">
    <property type="entry name" value="Ferrdict_sens_TM"/>
</dbReference>
<dbReference type="OrthoDB" id="645173at2"/>
<gene>
    <name evidence="4" type="ORF">SAMN04487996_117102</name>
</gene>
<dbReference type="RefSeq" id="WP_090155915.1">
    <property type="nucleotide sequence ID" value="NZ_FNAN01000017.1"/>
</dbReference>
<dbReference type="Pfam" id="PF16344">
    <property type="entry name" value="FecR_C"/>
    <property type="match status" value="1"/>
</dbReference>
<evidence type="ECO:0000256" key="1">
    <source>
        <dbReference type="SAM" id="Phobius"/>
    </source>
</evidence>
<keyword evidence="1" id="KW-0812">Transmembrane</keyword>
<evidence type="ECO:0000259" key="2">
    <source>
        <dbReference type="Pfam" id="PF04773"/>
    </source>
</evidence>
<dbReference type="Pfam" id="PF04773">
    <property type="entry name" value="FecR"/>
    <property type="match status" value="1"/>
</dbReference>
<keyword evidence="1" id="KW-1133">Transmembrane helix</keyword>
<accession>A0A1G7T7R7</accession>
<dbReference type="PIRSF" id="PIRSF018266">
    <property type="entry name" value="FecR"/>
    <property type="match status" value="1"/>
</dbReference>
<dbReference type="AlphaFoldDB" id="A0A1G7T7R7"/>
<evidence type="ECO:0000313" key="5">
    <source>
        <dbReference type="Proteomes" id="UP000198748"/>
    </source>
</evidence>
<dbReference type="GO" id="GO:0016989">
    <property type="term" value="F:sigma factor antagonist activity"/>
    <property type="evidence" value="ECO:0007669"/>
    <property type="project" value="TreeGrafter"/>
</dbReference>
<dbReference type="PANTHER" id="PTHR30273:SF2">
    <property type="entry name" value="PROTEIN FECR"/>
    <property type="match status" value="1"/>
</dbReference>
<dbReference type="EMBL" id="FNAN01000017">
    <property type="protein sequence ID" value="SDG30650.1"/>
    <property type="molecule type" value="Genomic_DNA"/>
</dbReference>
<evidence type="ECO:0000259" key="3">
    <source>
        <dbReference type="Pfam" id="PF16344"/>
    </source>
</evidence>
<organism evidence="4 5">
    <name type="scientific">Dyadobacter soli</name>
    <dbReference type="NCBI Taxonomy" id="659014"/>
    <lineage>
        <taxon>Bacteria</taxon>
        <taxon>Pseudomonadati</taxon>
        <taxon>Bacteroidota</taxon>
        <taxon>Cytophagia</taxon>
        <taxon>Cytophagales</taxon>
        <taxon>Spirosomataceae</taxon>
        <taxon>Dyadobacter</taxon>
    </lineage>
</organism>
<dbReference type="PANTHER" id="PTHR30273">
    <property type="entry name" value="PERIPLASMIC SIGNAL SENSOR AND SIGMA FACTOR ACTIVATOR FECR-RELATED"/>
    <property type="match status" value="1"/>
</dbReference>
<keyword evidence="5" id="KW-1185">Reference proteome</keyword>
<keyword evidence="1" id="KW-0472">Membrane</keyword>
<reference evidence="5" key="1">
    <citation type="submission" date="2016-10" db="EMBL/GenBank/DDBJ databases">
        <authorList>
            <person name="Varghese N."/>
            <person name="Submissions S."/>
        </authorList>
    </citation>
    <scope>NUCLEOTIDE SEQUENCE [LARGE SCALE GENOMIC DNA]</scope>
    <source>
        <strain evidence="5">DSM 25329</strain>
    </source>
</reference>
<feature type="domain" description="Protein FecR C-terminal" evidence="3">
    <location>
        <begin position="256"/>
        <end position="323"/>
    </location>
</feature>
<feature type="transmembrane region" description="Helical" evidence="1">
    <location>
        <begin position="77"/>
        <end position="96"/>
    </location>
</feature>
<protein>
    <submittedName>
        <fullName evidence="4">FecR family protein</fullName>
    </submittedName>
</protein>
<dbReference type="STRING" id="659014.SAMN04487996_117102"/>
<dbReference type="Gene3D" id="2.60.120.1440">
    <property type="match status" value="1"/>
</dbReference>
<evidence type="ECO:0000313" key="4">
    <source>
        <dbReference type="EMBL" id="SDG30650.1"/>
    </source>
</evidence>